<organism evidence="1 2">
    <name type="scientific">Panagrolaimus sp. PS1159</name>
    <dbReference type="NCBI Taxonomy" id="55785"/>
    <lineage>
        <taxon>Eukaryota</taxon>
        <taxon>Metazoa</taxon>
        <taxon>Ecdysozoa</taxon>
        <taxon>Nematoda</taxon>
        <taxon>Chromadorea</taxon>
        <taxon>Rhabditida</taxon>
        <taxon>Tylenchina</taxon>
        <taxon>Panagrolaimomorpha</taxon>
        <taxon>Panagrolaimoidea</taxon>
        <taxon>Panagrolaimidae</taxon>
        <taxon>Panagrolaimus</taxon>
    </lineage>
</organism>
<evidence type="ECO:0000313" key="2">
    <source>
        <dbReference type="WBParaSite" id="PS1159_v2.g16103.t1"/>
    </source>
</evidence>
<evidence type="ECO:0000313" key="1">
    <source>
        <dbReference type="Proteomes" id="UP000887580"/>
    </source>
</evidence>
<name>A0AC35FC33_9BILA</name>
<dbReference type="Proteomes" id="UP000887580">
    <property type="component" value="Unplaced"/>
</dbReference>
<protein>
    <submittedName>
        <fullName evidence="2">Uncharacterized protein</fullName>
    </submittedName>
</protein>
<proteinExistence type="predicted"/>
<sequence length="69" mass="7956">MRFLIIFVFVAFIISTAFGLLFNSNVELNGFPNSHHLEKRQDPLFRRVKPTETSSPKPKALTQPKLQQN</sequence>
<accession>A0AC35FC33</accession>
<dbReference type="WBParaSite" id="PS1159_v2.g16103.t1">
    <property type="protein sequence ID" value="PS1159_v2.g16103.t1"/>
    <property type="gene ID" value="PS1159_v2.g16103"/>
</dbReference>
<reference evidence="2" key="1">
    <citation type="submission" date="2022-11" db="UniProtKB">
        <authorList>
            <consortium name="WormBaseParasite"/>
        </authorList>
    </citation>
    <scope>IDENTIFICATION</scope>
</reference>